<feature type="compositionally biased region" description="Basic residues" evidence="1">
    <location>
        <begin position="96"/>
        <end position="109"/>
    </location>
</feature>
<gene>
    <name evidence="2" type="ORF">AVDCRST_MAG30-1439</name>
</gene>
<feature type="compositionally biased region" description="Basic and acidic residues" evidence="1">
    <location>
        <begin position="145"/>
        <end position="159"/>
    </location>
</feature>
<feature type="compositionally biased region" description="Low complexity" evidence="1">
    <location>
        <begin position="23"/>
        <end position="39"/>
    </location>
</feature>
<protein>
    <submittedName>
        <fullName evidence="2">Uncharacterized protein</fullName>
    </submittedName>
</protein>
<feature type="region of interest" description="Disordered" evidence="1">
    <location>
        <begin position="23"/>
        <end position="298"/>
    </location>
</feature>
<feature type="compositionally biased region" description="Low complexity" evidence="1">
    <location>
        <begin position="286"/>
        <end position="298"/>
    </location>
</feature>
<feature type="compositionally biased region" description="Basic residues" evidence="1">
    <location>
        <begin position="198"/>
        <end position="222"/>
    </location>
</feature>
<evidence type="ECO:0000256" key="1">
    <source>
        <dbReference type="SAM" id="MobiDB-lite"/>
    </source>
</evidence>
<dbReference type="EMBL" id="CADCVS010000201">
    <property type="protein sequence ID" value="CAA9492075.1"/>
    <property type="molecule type" value="Genomic_DNA"/>
</dbReference>
<dbReference type="AlphaFoldDB" id="A0A6J4SCN7"/>
<feature type="compositionally biased region" description="Basic residues" evidence="1">
    <location>
        <begin position="123"/>
        <end position="144"/>
    </location>
</feature>
<name>A0A6J4SCN7_9ACTN</name>
<feature type="compositionally biased region" description="Basic residues" evidence="1">
    <location>
        <begin position="40"/>
        <end position="63"/>
    </location>
</feature>
<feature type="compositionally biased region" description="Basic and acidic residues" evidence="1">
    <location>
        <begin position="242"/>
        <end position="253"/>
    </location>
</feature>
<accession>A0A6J4SCN7</accession>
<feature type="compositionally biased region" description="Basic residues" evidence="1">
    <location>
        <begin position="72"/>
        <end position="83"/>
    </location>
</feature>
<reference evidence="2" key="1">
    <citation type="submission" date="2020-02" db="EMBL/GenBank/DDBJ databases">
        <authorList>
            <person name="Meier V. D."/>
        </authorList>
    </citation>
    <scope>NUCLEOTIDE SEQUENCE</scope>
    <source>
        <strain evidence="2">AVDCRST_MAG30</strain>
    </source>
</reference>
<feature type="compositionally biased region" description="Basic and acidic residues" evidence="1">
    <location>
        <begin position="113"/>
        <end position="122"/>
    </location>
</feature>
<evidence type="ECO:0000313" key="2">
    <source>
        <dbReference type="EMBL" id="CAA9492075.1"/>
    </source>
</evidence>
<feature type="non-terminal residue" evidence="2">
    <location>
        <position position="298"/>
    </location>
</feature>
<proteinExistence type="predicted"/>
<feature type="non-terminal residue" evidence="2">
    <location>
        <position position="1"/>
    </location>
</feature>
<organism evidence="2">
    <name type="scientific">uncultured Solirubrobacteraceae bacterium</name>
    <dbReference type="NCBI Taxonomy" id="1162706"/>
    <lineage>
        <taxon>Bacteria</taxon>
        <taxon>Bacillati</taxon>
        <taxon>Actinomycetota</taxon>
        <taxon>Thermoleophilia</taxon>
        <taxon>Solirubrobacterales</taxon>
        <taxon>Solirubrobacteraceae</taxon>
        <taxon>environmental samples</taxon>
    </lineage>
</organism>
<sequence>DDRPARGAHRALGADAALLRGRGRAARVGAQRGGIPALRAGRRRARSARAHAARARRGAGRRQARAELRGVAGRRRGGARARPRRPDPDAAPAARRAGRRCPIHRRRGAGAHDQPDQPDRRGGPPHRRRLPRRGLRRRCERRRRQAADGRPRAARRADGRAGLGLGGARRAPTRPRLRRVQPANGAARPRGGAGARSRAVRGRPGRRRAGGRGGARRRRSRVGRGAGRDRAPGGPVAGRGRGPREGGGADRGLHGSSRRALLDARGHRQRLAAGADARARRDGRRLGVVRPRPAGARL</sequence>